<comment type="caution">
    <text evidence="1">The sequence shown here is derived from an EMBL/GenBank/DDBJ whole genome shotgun (WGS) entry which is preliminary data.</text>
</comment>
<keyword evidence="2" id="KW-1185">Reference proteome</keyword>
<accession>A0A926RVM9</accession>
<organism evidence="1 2">
    <name type="scientific">Metabacillus arenae</name>
    <dbReference type="NCBI Taxonomy" id="2771434"/>
    <lineage>
        <taxon>Bacteria</taxon>
        <taxon>Bacillati</taxon>
        <taxon>Bacillota</taxon>
        <taxon>Bacilli</taxon>
        <taxon>Bacillales</taxon>
        <taxon>Bacillaceae</taxon>
        <taxon>Metabacillus</taxon>
    </lineage>
</organism>
<evidence type="ECO:0000313" key="1">
    <source>
        <dbReference type="EMBL" id="MBD1379051.1"/>
    </source>
</evidence>
<dbReference type="AlphaFoldDB" id="A0A926RVM9"/>
<gene>
    <name evidence="1" type="ORF">IC621_02305</name>
</gene>
<reference evidence="1" key="1">
    <citation type="submission" date="2020-09" db="EMBL/GenBank/DDBJ databases">
        <title>A novel bacterium of genus Bacillus, isolated from South China Sea.</title>
        <authorList>
            <person name="Huang H."/>
            <person name="Mo K."/>
            <person name="Hu Y."/>
        </authorList>
    </citation>
    <scope>NUCLEOTIDE SEQUENCE</scope>
    <source>
        <strain evidence="1">IB182487</strain>
    </source>
</reference>
<dbReference type="EMBL" id="JACXAI010000002">
    <property type="protein sequence ID" value="MBD1379051.1"/>
    <property type="molecule type" value="Genomic_DNA"/>
</dbReference>
<dbReference type="Proteomes" id="UP000626844">
    <property type="component" value="Unassembled WGS sequence"/>
</dbReference>
<proteinExistence type="predicted"/>
<dbReference type="RefSeq" id="WP_191155320.1">
    <property type="nucleotide sequence ID" value="NZ_JACXAI010000002.1"/>
</dbReference>
<protein>
    <submittedName>
        <fullName evidence="1">Uncharacterized protein</fullName>
    </submittedName>
</protein>
<name>A0A926RVM9_9BACI</name>
<sequence length="135" mass="16040">MHVCMSCYEKYEGRFLDIANRYGETFCPKYECHGNVIELDELIAPVIIMLNQKGYLTKFCCSGHWYELVSTPYIYFHEGFIPGTVPESFKIDDHNSDTIRATYEENDQESKYDWVIRVNKELYEWVEGLPELEWL</sequence>
<evidence type="ECO:0000313" key="2">
    <source>
        <dbReference type="Proteomes" id="UP000626844"/>
    </source>
</evidence>